<keyword evidence="2" id="KW-1185">Reference proteome</keyword>
<accession>A0A8K0GZY0</accession>
<evidence type="ECO:0000313" key="2">
    <source>
        <dbReference type="Proteomes" id="UP000796880"/>
    </source>
</evidence>
<protein>
    <submittedName>
        <fullName evidence="1">Uncharacterized protein</fullName>
    </submittedName>
</protein>
<dbReference type="AlphaFoldDB" id="A0A8K0GZY0"/>
<evidence type="ECO:0000313" key="1">
    <source>
        <dbReference type="EMBL" id="KAF3443110.1"/>
    </source>
</evidence>
<reference evidence="1" key="1">
    <citation type="submission" date="2020-03" db="EMBL/GenBank/DDBJ databases">
        <title>A high-quality chromosome-level genome assembly of a woody plant with both climbing and erect habits, Rhamnella rubrinervis.</title>
        <authorList>
            <person name="Lu Z."/>
            <person name="Yang Y."/>
            <person name="Zhu X."/>
            <person name="Sun Y."/>
        </authorList>
    </citation>
    <scope>NUCLEOTIDE SEQUENCE</scope>
    <source>
        <strain evidence="1">BYM</strain>
        <tissue evidence="1">Leaf</tissue>
    </source>
</reference>
<dbReference type="EMBL" id="VOIH02000007">
    <property type="protein sequence ID" value="KAF3443110.1"/>
    <property type="molecule type" value="Genomic_DNA"/>
</dbReference>
<name>A0A8K0GZY0_9ROSA</name>
<gene>
    <name evidence="1" type="ORF">FNV43_RR17031</name>
</gene>
<sequence>MKVGLLASVYVVWRRRRVISADSAVDPASKNDVLMHLAETLSISAQFRPSVEQARRLGVTTFDGTTNPAEVLSWLAKMEKILHEGMRCPDVDKIRIARFLKRFYDGPCQRGEICFRYGQPEGKGTYFGQGNAYSSGVTTFICV</sequence>
<proteinExistence type="predicted"/>
<dbReference type="OrthoDB" id="1936908at2759"/>
<comment type="caution">
    <text evidence="1">The sequence shown here is derived from an EMBL/GenBank/DDBJ whole genome shotgun (WGS) entry which is preliminary data.</text>
</comment>
<organism evidence="1 2">
    <name type="scientific">Rhamnella rubrinervis</name>
    <dbReference type="NCBI Taxonomy" id="2594499"/>
    <lineage>
        <taxon>Eukaryota</taxon>
        <taxon>Viridiplantae</taxon>
        <taxon>Streptophyta</taxon>
        <taxon>Embryophyta</taxon>
        <taxon>Tracheophyta</taxon>
        <taxon>Spermatophyta</taxon>
        <taxon>Magnoliopsida</taxon>
        <taxon>eudicotyledons</taxon>
        <taxon>Gunneridae</taxon>
        <taxon>Pentapetalae</taxon>
        <taxon>rosids</taxon>
        <taxon>fabids</taxon>
        <taxon>Rosales</taxon>
        <taxon>Rhamnaceae</taxon>
        <taxon>rhamnoid group</taxon>
        <taxon>Rhamneae</taxon>
        <taxon>Rhamnella</taxon>
    </lineage>
</organism>
<dbReference type="Proteomes" id="UP000796880">
    <property type="component" value="Unassembled WGS sequence"/>
</dbReference>